<dbReference type="Proteomes" id="UP000092482">
    <property type="component" value="Chromosome"/>
</dbReference>
<protein>
    <submittedName>
        <fullName evidence="1">Uncharacterized protein</fullName>
    </submittedName>
</protein>
<accession>A0A1B1NBQ0</accession>
<name>A0A1B1NBQ0_9MICO</name>
<dbReference type="STRING" id="1758689.SGUI_1457"/>
<sequence length="50" mass="5347">MVPVTTLPGRRGAADLLAGRVLGIREALLLRVDVTDRSSPDPPSRAARRP</sequence>
<dbReference type="AlphaFoldDB" id="A0A1B1NBQ0"/>
<reference evidence="1 2" key="1">
    <citation type="submission" date="2016-03" db="EMBL/GenBank/DDBJ databases">
        <title>Shallow-sea hydrothermal system.</title>
        <authorList>
            <person name="Tang K."/>
        </authorList>
    </citation>
    <scope>NUCLEOTIDE SEQUENCE [LARGE SCALE GENOMIC DNA]</scope>
    <source>
        <strain evidence="1 2">JLT9</strain>
    </source>
</reference>
<organism evidence="1 2">
    <name type="scientific">Serinicoccus hydrothermalis</name>
    <dbReference type="NCBI Taxonomy" id="1758689"/>
    <lineage>
        <taxon>Bacteria</taxon>
        <taxon>Bacillati</taxon>
        <taxon>Actinomycetota</taxon>
        <taxon>Actinomycetes</taxon>
        <taxon>Micrococcales</taxon>
        <taxon>Ornithinimicrobiaceae</taxon>
        <taxon>Serinicoccus</taxon>
    </lineage>
</organism>
<gene>
    <name evidence="1" type="ORF">SGUI_1457</name>
</gene>
<evidence type="ECO:0000313" key="2">
    <source>
        <dbReference type="Proteomes" id="UP000092482"/>
    </source>
</evidence>
<proteinExistence type="predicted"/>
<evidence type="ECO:0000313" key="1">
    <source>
        <dbReference type="EMBL" id="ANS78853.1"/>
    </source>
</evidence>
<keyword evidence="2" id="KW-1185">Reference proteome</keyword>
<dbReference type="KEGG" id="serj:SGUI_1457"/>
<dbReference type="EMBL" id="CP014989">
    <property type="protein sequence ID" value="ANS78853.1"/>
    <property type="molecule type" value="Genomic_DNA"/>
</dbReference>